<dbReference type="InterPro" id="IPR018060">
    <property type="entry name" value="HTH_AraC"/>
</dbReference>
<dbReference type="Gene3D" id="1.10.10.60">
    <property type="entry name" value="Homeodomain-like"/>
    <property type="match status" value="1"/>
</dbReference>
<dbReference type="GO" id="GO:0003700">
    <property type="term" value="F:DNA-binding transcription factor activity"/>
    <property type="evidence" value="ECO:0007669"/>
    <property type="project" value="InterPro"/>
</dbReference>
<dbReference type="InterPro" id="IPR009057">
    <property type="entry name" value="Homeodomain-like_sf"/>
</dbReference>
<dbReference type="RefSeq" id="WP_014624830.1">
    <property type="nucleotide sequence ID" value="NC_017583.1"/>
</dbReference>
<accession>G0GET1</accession>
<dbReference type="Pfam" id="PF06719">
    <property type="entry name" value="AraC_N"/>
    <property type="match status" value="1"/>
</dbReference>
<reference evidence="4 5" key="1">
    <citation type="submission" date="2011-06" db="EMBL/GenBank/DDBJ databases">
        <title>The complete genome of Spirochaeta thermophila DSM 6578.</title>
        <authorList>
            <consortium name="US DOE Joint Genome Institute (JGI-PGF)"/>
            <person name="Lucas S."/>
            <person name="Lapidus A."/>
            <person name="Bruce D."/>
            <person name="Goodwin L."/>
            <person name="Pitluck S."/>
            <person name="Peters L."/>
            <person name="Kyrpides N."/>
            <person name="Mavromatis K."/>
            <person name="Ivanova N."/>
            <person name="Mikailova N."/>
            <person name="Pagani I."/>
            <person name="Chertkov O."/>
            <person name="Detter J.C."/>
            <person name="Tapia R."/>
            <person name="Han C."/>
            <person name="Land M."/>
            <person name="Hauser L."/>
            <person name="Markowitz V."/>
            <person name="Cheng J.-F."/>
            <person name="Hugenholtz P."/>
            <person name="Woyke T."/>
            <person name="Wu D."/>
            <person name="Spring S."/>
            <person name="Merkhoffer B."/>
            <person name="Schneider S."/>
            <person name="Klenk H.-P."/>
            <person name="Eisen J.A."/>
        </authorList>
    </citation>
    <scope>NUCLEOTIDE SEQUENCE [LARGE SCALE GENOMIC DNA]</scope>
    <source>
        <strain evidence="5">ATCC 700085 / DSM 6578 / Z-1203</strain>
    </source>
</reference>
<dbReference type="HOGENOM" id="CLU_000445_100_0_12"/>
<evidence type="ECO:0000256" key="2">
    <source>
        <dbReference type="ARBA" id="ARBA00023163"/>
    </source>
</evidence>
<dbReference type="AlphaFoldDB" id="G0GET1"/>
<organism evidence="4 5">
    <name type="scientific">Winmispira thermophila (strain ATCC 700085 / DSM 6578 / Z-1203)</name>
    <name type="common">Spirochaeta thermophila</name>
    <dbReference type="NCBI Taxonomy" id="869211"/>
    <lineage>
        <taxon>Bacteria</taxon>
        <taxon>Pseudomonadati</taxon>
        <taxon>Spirochaetota</taxon>
        <taxon>Spirochaetia</taxon>
        <taxon>Winmispirales</taxon>
        <taxon>Winmispiraceae</taxon>
        <taxon>Winmispira</taxon>
    </lineage>
</organism>
<proteinExistence type="predicted"/>
<evidence type="ECO:0000256" key="1">
    <source>
        <dbReference type="ARBA" id="ARBA00023015"/>
    </source>
</evidence>
<dbReference type="GO" id="GO:0043565">
    <property type="term" value="F:sequence-specific DNA binding"/>
    <property type="evidence" value="ECO:0007669"/>
    <property type="project" value="InterPro"/>
</dbReference>
<dbReference type="PANTHER" id="PTHR43436:SF1">
    <property type="entry name" value="TRANSCRIPTIONAL REGULATORY PROTEIN"/>
    <property type="match status" value="1"/>
</dbReference>
<feature type="domain" description="HTH araC/xylS-type" evidence="3">
    <location>
        <begin position="196"/>
        <end position="293"/>
    </location>
</feature>
<dbReference type="STRING" id="869211.Spith_1221"/>
<evidence type="ECO:0000259" key="3">
    <source>
        <dbReference type="PROSITE" id="PS01124"/>
    </source>
</evidence>
<keyword evidence="1" id="KW-0805">Transcription regulation</keyword>
<dbReference type="EMBL" id="CP002903">
    <property type="protein sequence ID" value="AEJ61487.1"/>
    <property type="molecule type" value="Genomic_DNA"/>
</dbReference>
<dbReference type="InterPro" id="IPR009594">
    <property type="entry name" value="Tscrpt_reg_HTH_AraC_N"/>
</dbReference>
<dbReference type="PANTHER" id="PTHR43436">
    <property type="entry name" value="ARAC-FAMILY TRANSCRIPTIONAL REGULATOR"/>
    <property type="match status" value="1"/>
</dbReference>
<evidence type="ECO:0000313" key="4">
    <source>
        <dbReference type="EMBL" id="AEJ61487.1"/>
    </source>
</evidence>
<protein>
    <submittedName>
        <fullName evidence="4">Transcriptional regulator, AraC family</fullName>
    </submittedName>
</protein>
<evidence type="ECO:0000313" key="5">
    <source>
        <dbReference type="Proteomes" id="UP000007254"/>
    </source>
</evidence>
<dbReference type="SMART" id="SM00342">
    <property type="entry name" value="HTH_ARAC"/>
    <property type="match status" value="1"/>
</dbReference>
<keyword evidence="2" id="KW-0804">Transcription</keyword>
<dbReference type="SUPFAM" id="SSF46689">
    <property type="entry name" value="Homeodomain-like"/>
    <property type="match status" value="2"/>
</dbReference>
<dbReference type="OrthoDB" id="34150at2"/>
<dbReference type="KEGG" id="stq:Spith_1221"/>
<sequence length="303" mass="34415">MGERFEEIRSRLSKKLLRYTADREHIEYEIPGLLIHRVTQPTEPVSYLLPPSLCMVVSGAKRVLLGEEEYQYDAHHFLISSLDLPVVASIVEASEESPYLGMRLELDMEALLEVVYDPGVVSLAEVRSSRAMAIGEMTAPLLSSFERLVDLLEEPDHIPVLAPLVHREILYRLILSGRGARLRQIATIGSHSHQIGRAVAWLKEHFAEPLRIPELAALIGMSPSSFHQHFRTLTGLSPLQYQKRLRLNEARRLMLQGLDASSAAFQVGYESLSQFSREYKRLFGLPPREDIRRLTQKDVTQRA</sequence>
<keyword evidence="5" id="KW-1185">Reference proteome</keyword>
<gene>
    <name evidence="4" type="ordered locus">Spith_1221</name>
</gene>
<dbReference type="Pfam" id="PF12833">
    <property type="entry name" value="HTH_18"/>
    <property type="match status" value="1"/>
</dbReference>
<dbReference type="Proteomes" id="UP000007254">
    <property type="component" value="Chromosome"/>
</dbReference>
<dbReference type="PROSITE" id="PS01124">
    <property type="entry name" value="HTH_ARAC_FAMILY_2"/>
    <property type="match status" value="1"/>
</dbReference>
<name>G0GET1_WINT7</name>